<accession>A0A8S1KET1</accession>
<reference evidence="2" key="1">
    <citation type="submission" date="2021-01" db="EMBL/GenBank/DDBJ databases">
        <authorList>
            <consortium name="Genoscope - CEA"/>
            <person name="William W."/>
        </authorList>
    </citation>
    <scope>NUCLEOTIDE SEQUENCE</scope>
</reference>
<feature type="region of interest" description="Disordered" evidence="1">
    <location>
        <begin position="54"/>
        <end position="88"/>
    </location>
</feature>
<feature type="compositionally biased region" description="Polar residues" evidence="1">
    <location>
        <begin position="54"/>
        <end position="66"/>
    </location>
</feature>
<evidence type="ECO:0000313" key="2">
    <source>
        <dbReference type="EMBL" id="CAD8052783.1"/>
    </source>
</evidence>
<dbReference type="Proteomes" id="UP000692954">
    <property type="component" value="Unassembled WGS sequence"/>
</dbReference>
<dbReference type="AlphaFoldDB" id="A0A8S1KET1"/>
<keyword evidence="3" id="KW-1185">Reference proteome</keyword>
<evidence type="ECO:0000313" key="3">
    <source>
        <dbReference type="Proteomes" id="UP000692954"/>
    </source>
</evidence>
<proteinExistence type="predicted"/>
<comment type="caution">
    <text evidence="2">The sequence shown here is derived from an EMBL/GenBank/DDBJ whole genome shotgun (WGS) entry which is preliminary data.</text>
</comment>
<evidence type="ECO:0000256" key="1">
    <source>
        <dbReference type="SAM" id="MobiDB-lite"/>
    </source>
</evidence>
<organism evidence="2 3">
    <name type="scientific">Paramecium sonneborni</name>
    <dbReference type="NCBI Taxonomy" id="65129"/>
    <lineage>
        <taxon>Eukaryota</taxon>
        <taxon>Sar</taxon>
        <taxon>Alveolata</taxon>
        <taxon>Ciliophora</taxon>
        <taxon>Intramacronucleata</taxon>
        <taxon>Oligohymenophorea</taxon>
        <taxon>Peniculida</taxon>
        <taxon>Parameciidae</taxon>
        <taxon>Paramecium</taxon>
    </lineage>
</organism>
<sequence>MRNRYSSSHSQGLNELIQYIDYQGTQREGLNKSNSIVNFYPIMLPSISQESLLSSARNTSHQSTKTLTRRRLNNQSQSRLSHHTKKSDLTPLTIRSHSPVSQFQQQYFEAIKNDDCQQALKILINMMIVTVDSDNLCLLIRIFKVASLTLQHFKEYDKSIIYAKNAIFLSEFARDFETIQWALLHLESIEFAWFMQNKDEELRCYEELGKLCFLNHEIDIAKELHEMSMTGNQRNDSILNISRNGIQQLINNYPQQQFQIDQNILSKIVDFPFVIRSNKQQTESQNNYLKQQKLECVIIDRMYLQSVEEILNKVLQNHHFFFEIPTPIDTSKQVIKHQSRKERIKSTQMITWIKLAIQKQQNPEYKFQNKPPIERVEKRKLTIDQAVTERVKEKIRNSMEIIQDIKCIKPKNDEIIRLTHERDHHRIYEHSKKELLKSAKQCFLNKNIKVSFSLLIQ</sequence>
<gene>
    <name evidence="2" type="ORF">PSON_ATCC_30995.1.T0070007</name>
</gene>
<name>A0A8S1KET1_9CILI</name>
<protein>
    <submittedName>
        <fullName evidence="2">Uncharacterized protein</fullName>
    </submittedName>
</protein>
<dbReference type="EMBL" id="CAJJDN010000007">
    <property type="protein sequence ID" value="CAD8052783.1"/>
    <property type="molecule type" value="Genomic_DNA"/>
</dbReference>
<dbReference type="OrthoDB" id="297737at2759"/>